<feature type="domain" description="Isochorismatase-like" evidence="4">
    <location>
        <begin position="47"/>
        <end position="199"/>
    </location>
</feature>
<dbReference type="InterPro" id="IPR050272">
    <property type="entry name" value="Isochorismatase-like_hydrls"/>
</dbReference>
<dbReference type="Proteomes" id="UP000192478">
    <property type="component" value="Chromosome"/>
</dbReference>
<evidence type="ECO:0000256" key="2">
    <source>
        <dbReference type="ARBA" id="ARBA00022801"/>
    </source>
</evidence>
<feature type="transmembrane region" description="Helical" evidence="3">
    <location>
        <begin position="6"/>
        <end position="25"/>
    </location>
</feature>
<proteinExistence type="inferred from homology"/>
<protein>
    <submittedName>
        <fullName evidence="6">Nicotinamidase/pyrazinamidase</fullName>
    </submittedName>
</protein>
<keyword evidence="3" id="KW-1133">Transmembrane helix</keyword>
<dbReference type="PANTHER" id="PTHR43540">
    <property type="entry name" value="PEROXYUREIDOACRYLATE/UREIDOACRYLATE AMIDOHYDROLASE-RELATED"/>
    <property type="match status" value="1"/>
</dbReference>
<dbReference type="EMBL" id="CP017603">
    <property type="protein sequence ID" value="AOY74498.1"/>
    <property type="molecule type" value="Genomic_DNA"/>
</dbReference>
<evidence type="ECO:0000313" key="6">
    <source>
        <dbReference type="EMBL" id="ARE88848.1"/>
    </source>
</evidence>
<dbReference type="InterPro" id="IPR036380">
    <property type="entry name" value="Isochorismatase-like_sf"/>
</dbReference>
<dbReference type="InterPro" id="IPR000868">
    <property type="entry name" value="Isochorismatase-like_dom"/>
</dbReference>
<evidence type="ECO:0000256" key="1">
    <source>
        <dbReference type="ARBA" id="ARBA00006336"/>
    </source>
</evidence>
<evidence type="ECO:0000313" key="7">
    <source>
        <dbReference type="Proteomes" id="UP000177894"/>
    </source>
</evidence>
<dbReference type="Pfam" id="PF00857">
    <property type="entry name" value="Isochorismatase"/>
    <property type="match status" value="1"/>
</dbReference>
<reference evidence="6 8" key="2">
    <citation type="submission" date="2017-03" db="EMBL/GenBank/DDBJ databases">
        <title>Complete sequence of Clostridium formicaceticum DSM 92.</title>
        <authorList>
            <person name="Poehlein A."/>
            <person name="Karl M."/>
            <person name="Bengelsdorf F.R."/>
            <person name="Duerre P."/>
            <person name="Daniel R."/>
        </authorList>
    </citation>
    <scope>NUCLEOTIDE SEQUENCE [LARGE SCALE GENOMIC DNA]</scope>
    <source>
        <strain evidence="6 8">DSM 92</strain>
    </source>
</reference>
<reference evidence="5 7" key="1">
    <citation type="submission" date="2016-10" db="EMBL/GenBank/DDBJ databases">
        <title>Complete Genome Sequence of Acetogen Clostridium formicoaceticum ATCC 27076.</title>
        <authorList>
            <person name="Bao T."/>
            <person name="Cheng C."/>
            <person name="Zhao J."/>
            <person name="Yang S.-T."/>
            <person name="Wang J."/>
            <person name="Wang M."/>
        </authorList>
    </citation>
    <scope>NUCLEOTIDE SEQUENCE [LARGE SCALE GENOMIC DNA]</scope>
    <source>
        <strain evidence="5 7">ATCC 27076</strain>
    </source>
</reference>
<evidence type="ECO:0000313" key="8">
    <source>
        <dbReference type="Proteomes" id="UP000192478"/>
    </source>
</evidence>
<gene>
    <name evidence="5" type="ORF">BJL90_00130</name>
    <name evidence="6" type="ORF">CLFO_32540</name>
</gene>
<dbReference type="Proteomes" id="UP000177894">
    <property type="component" value="Chromosome"/>
</dbReference>
<accession>A0AAC9RPB0</accession>
<dbReference type="SUPFAM" id="SSF52499">
    <property type="entry name" value="Isochorismatase-like hydrolases"/>
    <property type="match status" value="1"/>
</dbReference>
<organism evidence="6 8">
    <name type="scientific">Clostridium formicaceticum</name>
    <dbReference type="NCBI Taxonomy" id="1497"/>
    <lineage>
        <taxon>Bacteria</taxon>
        <taxon>Bacillati</taxon>
        <taxon>Bacillota</taxon>
        <taxon>Clostridia</taxon>
        <taxon>Eubacteriales</taxon>
        <taxon>Clostridiaceae</taxon>
        <taxon>Clostridium</taxon>
    </lineage>
</organism>
<evidence type="ECO:0000259" key="4">
    <source>
        <dbReference type="Pfam" id="PF00857"/>
    </source>
</evidence>
<evidence type="ECO:0000313" key="5">
    <source>
        <dbReference type="EMBL" id="AOY74498.1"/>
    </source>
</evidence>
<dbReference type="PANTHER" id="PTHR43540:SF6">
    <property type="entry name" value="ISOCHORISMATASE-LIKE DOMAIN-CONTAINING PROTEIN"/>
    <property type="match status" value="1"/>
</dbReference>
<dbReference type="KEGG" id="cfm:BJL90_00130"/>
<comment type="similarity">
    <text evidence="1">Belongs to the isochorismatase family.</text>
</comment>
<dbReference type="AlphaFoldDB" id="A0AAC9RPB0"/>
<dbReference type="Gene3D" id="3.40.50.850">
    <property type="entry name" value="Isochorismatase-like"/>
    <property type="match status" value="1"/>
</dbReference>
<keyword evidence="7" id="KW-1185">Reference proteome</keyword>
<dbReference type="CDD" id="cd00431">
    <property type="entry name" value="cysteine_hydrolases"/>
    <property type="match status" value="1"/>
</dbReference>
<evidence type="ECO:0000256" key="3">
    <source>
        <dbReference type="SAM" id="Phobius"/>
    </source>
</evidence>
<keyword evidence="2" id="KW-0378">Hydrolase</keyword>
<dbReference type="GO" id="GO:0016787">
    <property type="term" value="F:hydrolase activity"/>
    <property type="evidence" value="ECO:0007669"/>
    <property type="project" value="UniProtKB-KW"/>
</dbReference>
<keyword evidence="3" id="KW-0472">Membrane</keyword>
<sequence>MSLVGYVVIFLVGIGILLALFLRHVGKKMYTSTKGEIIKKYENPRKALLVIDVQEGITGRMALKPYKDTEEKIKMINKVIQHASDTGVEVVYIRHAFKDSFIYRMLTRGRLIEGHPGVEIDSRIKVISENNFTKNISDAFSNVDLDKFLITNQVNELYLVGLDAVYCVYYTAIGALNRGYKVNVIEEAILTHKTQEEVAKLYQKSGIKLSSSKTLTEKEIY</sequence>
<name>A0AAC9RPB0_9CLOT</name>
<keyword evidence="3" id="KW-0812">Transmembrane</keyword>
<dbReference type="EMBL" id="CP020559">
    <property type="protein sequence ID" value="ARE88848.1"/>
    <property type="molecule type" value="Genomic_DNA"/>
</dbReference>
<dbReference type="RefSeq" id="WP_070963227.1">
    <property type="nucleotide sequence ID" value="NZ_CP017603.1"/>
</dbReference>